<evidence type="ECO:0000256" key="6">
    <source>
        <dbReference type="SAM" id="SignalP"/>
    </source>
</evidence>
<dbReference type="GO" id="GO:0004190">
    <property type="term" value="F:aspartic-type endopeptidase activity"/>
    <property type="evidence" value="ECO:0007669"/>
    <property type="project" value="UniProtKB-KW"/>
</dbReference>
<keyword evidence="6" id="KW-0732">Signal</keyword>
<dbReference type="InterPro" id="IPR033121">
    <property type="entry name" value="PEPTIDASE_A1"/>
</dbReference>
<evidence type="ECO:0000313" key="9">
    <source>
        <dbReference type="Proteomes" id="UP001154282"/>
    </source>
</evidence>
<dbReference type="AlphaFoldDB" id="A0AAV0HXZ2"/>
<dbReference type="PROSITE" id="PS51767">
    <property type="entry name" value="PEPTIDASE_A1"/>
    <property type="match status" value="2"/>
</dbReference>
<evidence type="ECO:0000256" key="2">
    <source>
        <dbReference type="ARBA" id="ARBA00022670"/>
    </source>
</evidence>
<organism evidence="8 9">
    <name type="scientific">Linum tenue</name>
    <dbReference type="NCBI Taxonomy" id="586396"/>
    <lineage>
        <taxon>Eukaryota</taxon>
        <taxon>Viridiplantae</taxon>
        <taxon>Streptophyta</taxon>
        <taxon>Embryophyta</taxon>
        <taxon>Tracheophyta</taxon>
        <taxon>Spermatophyta</taxon>
        <taxon>Magnoliopsida</taxon>
        <taxon>eudicotyledons</taxon>
        <taxon>Gunneridae</taxon>
        <taxon>Pentapetalae</taxon>
        <taxon>rosids</taxon>
        <taxon>fabids</taxon>
        <taxon>Malpighiales</taxon>
        <taxon>Linaceae</taxon>
        <taxon>Linum</taxon>
    </lineage>
</organism>
<evidence type="ECO:0000259" key="7">
    <source>
        <dbReference type="PROSITE" id="PS51767"/>
    </source>
</evidence>
<keyword evidence="3" id="KW-0064">Aspartyl protease</keyword>
<dbReference type="InterPro" id="IPR051708">
    <property type="entry name" value="Plant_Aspart_Prot_A1"/>
</dbReference>
<proteinExistence type="inferred from homology"/>
<accession>A0AAV0HXZ2</accession>
<evidence type="ECO:0000256" key="1">
    <source>
        <dbReference type="ARBA" id="ARBA00007447"/>
    </source>
</evidence>
<dbReference type="GO" id="GO:0006508">
    <property type="term" value="P:proteolysis"/>
    <property type="evidence" value="ECO:0007669"/>
    <property type="project" value="UniProtKB-KW"/>
</dbReference>
<dbReference type="CDD" id="cd05476">
    <property type="entry name" value="pepsin_A_like_plant"/>
    <property type="match status" value="1"/>
</dbReference>
<feature type="signal peptide" evidence="6">
    <location>
        <begin position="1"/>
        <end position="25"/>
    </location>
</feature>
<protein>
    <recommendedName>
        <fullName evidence="7">Peptidase A1 domain-containing protein</fullName>
    </recommendedName>
</protein>
<name>A0AAV0HXZ2_9ROSI</name>
<reference evidence="8" key="1">
    <citation type="submission" date="2022-08" db="EMBL/GenBank/DDBJ databases">
        <authorList>
            <person name="Gutierrez-Valencia J."/>
        </authorList>
    </citation>
    <scope>NUCLEOTIDE SEQUENCE</scope>
</reference>
<dbReference type="Proteomes" id="UP001154282">
    <property type="component" value="Unassembled WGS sequence"/>
</dbReference>
<dbReference type="Gene3D" id="2.40.70.10">
    <property type="entry name" value="Acid Proteases"/>
    <property type="match status" value="3"/>
</dbReference>
<dbReference type="PANTHER" id="PTHR47967:SF14">
    <property type="entry name" value="EUKARYOTIC ASPARTYL PROTEASE FAMILY PROTEIN"/>
    <property type="match status" value="1"/>
</dbReference>
<dbReference type="PANTHER" id="PTHR47967">
    <property type="entry name" value="OS07G0603500 PROTEIN-RELATED"/>
    <property type="match status" value="1"/>
</dbReference>
<evidence type="ECO:0000256" key="5">
    <source>
        <dbReference type="ARBA" id="ARBA00023180"/>
    </source>
</evidence>
<sequence>MAPTTTSPLIITLFLLFSISLNSHCFKITTQLIHRDSYFSPLYNATATTSDRPARIIEATLARYGQLISSYDDDRPLAVDIVAPGIWGIRFNIFYVNFSIGDPPVPQLAVMDTGSDLLWVKCPPCSPCSTSSGATYFYSFNSKTYSPFPCTDDCEKCTGGWPWSPKHCKYKIDYAGGHSSEGVYATEQLTFQTSNNGFVTTIPKALFGCSSKQSGPEGLDPHVNGVLGLMAGAGADDFPDGQFPLVTRLGTSFSYCVGSLSDRYYPHNHLSFGDAVDLIGGSTPLYLEDGRYFVHLSGISLGGKMLDIKKEVFAKMALRKKIEMDSGSELFLLYTEAFEVLKAEIERLAFWELMTPFLSPPSPLELCYKGTVEKEARGFPTMGIRFVGGVELVVDRFGVFLQVKDDVFCLAIVRSKGVSVIGMMVQQGYNVGYDLKAMTKDIQQNNLTNQNQNKSPSTHNFPLPLLLHLSPSHCFKITTQLIHRDSYFSPLYNATADRARRIIEATLARYGHLISSNDDTPMGVDIEASGTWGIKYNIFYVNFSIGDPPVPQLALMDTGSDLLWVKCPP</sequence>
<evidence type="ECO:0000256" key="4">
    <source>
        <dbReference type="ARBA" id="ARBA00022801"/>
    </source>
</evidence>
<keyword evidence="4" id="KW-0378">Hydrolase</keyword>
<dbReference type="InterPro" id="IPR021109">
    <property type="entry name" value="Peptidase_aspartic_dom_sf"/>
</dbReference>
<dbReference type="EMBL" id="CAMGYJ010000003">
    <property type="protein sequence ID" value="CAI0389698.1"/>
    <property type="molecule type" value="Genomic_DNA"/>
</dbReference>
<dbReference type="InterPro" id="IPR034161">
    <property type="entry name" value="Pepsin-like_plant"/>
</dbReference>
<keyword evidence="2" id="KW-0645">Protease</keyword>
<comment type="caution">
    <text evidence="8">The sequence shown here is derived from an EMBL/GenBank/DDBJ whole genome shotgun (WGS) entry which is preliminary data.</text>
</comment>
<comment type="similarity">
    <text evidence="1">Belongs to the peptidase A1 family.</text>
</comment>
<keyword evidence="5" id="KW-0325">Glycoprotein</keyword>
<dbReference type="GO" id="GO:0005576">
    <property type="term" value="C:extracellular region"/>
    <property type="evidence" value="ECO:0007669"/>
    <property type="project" value="TreeGrafter"/>
</dbReference>
<evidence type="ECO:0000313" key="8">
    <source>
        <dbReference type="EMBL" id="CAI0389698.1"/>
    </source>
</evidence>
<dbReference type="Pfam" id="PF14541">
    <property type="entry name" value="TAXi_C"/>
    <property type="match status" value="1"/>
</dbReference>
<dbReference type="Pfam" id="PF14543">
    <property type="entry name" value="TAXi_N"/>
    <property type="match status" value="2"/>
</dbReference>
<feature type="chain" id="PRO_5043594692" description="Peptidase A1 domain-containing protein" evidence="6">
    <location>
        <begin position="26"/>
        <end position="569"/>
    </location>
</feature>
<keyword evidence="9" id="KW-1185">Reference proteome</keyword>
<evidence type="ECO:0000256" key="3">
    <source>
        <dbReference type="ARBA" id="ARBA00022750"/>
    </source>
</evidence>
<feature type="domain" description="Peptidase A1" evidence="7">
    <location>
        <begin position="94"/>
        <end position="443"/>
    </location>
</feature>
<dbReference type="SUPFAM" id="SSF50630">
    <property type="entry name" value="Acid proteases"/>
    <property type="match status" value="2"/>
</dbReference>
<dbReference type="InterPro" id="IPR032799">
    <property type="entry name" value="TAXi_C"/>
</dbReference>
<feature type="domain" description="Peptidase A1" evidence="7">
    <location>
        <begin position="539"/>
        <end position="569"/>
    </location>
</feature>
<gene>
    <name evidence="8" type="ORF">LITE_LOCUS6391</name>
</gene>
<dbReference type="InterPro" id="IPR032861">
    <property type="entry name" value="TAXi_N"/>
</dbReference>